<dbReference type="AlphaFoldDB" id="A0A8J5M6Z4"/>
<evidence type="ECO:0000259" key="6">
    <source>
        <dbReference type="PROSITE" id="PS51294"/>
    </source>
</evidence>
<dbReference type="EMBL" id="JACMSC010000001">
    <property type="protein sequence ID" value="KAG6535905.1"/>
    <property type="molecule type" value="Genomic_DNA"/>
</dbReference>
<dbReference type="FunFam" id="1.10.10.60:FF:000010">
    <property type="entry name" value="Transcriptional activator Myb isoform A"/>
    <property type="match status" value="1"/>
</dbReference>
<dbReference type="Pfam" id="PF13921">
    <property type="entry name" value="Myb_DNA-bind_6"/>
    <property type="match status" value="1"/>
</dbReference>
<dbReference type="GO" id="GO:0000981">
    <property type="term" value="F:DNA-binding transcription factor activity, RNA polymerase II-specific"/>
    <property type="evidence" value="ECO:0007669"/>
    <property type="project" value="TreeGrafter"/>
</dbReference>
<proteinExistence type="predicted"/>
<dbReference type="CDD" id="cd00167">
    <property type="entry name" value="SANT"/>
    <property type="match status" value="2"/>
</dbReference>
<dbReference type="SUPFAM" id="SSF46689">
    <property type="entry name" value="Homeodomain-like"/>
    <property type="match status" value="1"/>
</dbReference>
<dbReference type="InterPro" id="IPR001005">
    <property type="entry name" value="SANT/Myb"/>
</dbReference>
<protein>
    <submittedName>
        <fullName evidence="7">Uncharacterized protein</fullName>
    </submittedName>
</protein>
<feature type="compositionally biased region" description="Basic residues" evidence="3">
    <location>
        <begin position="193"/>
        <end position="207"/>
    </location>
</feature>
<feature type="domain" description="SANT" evidence="5">
    <location>
        <begin position="148"/>
        <end position="199"/>
    </location>
</feature>
<evidence type="ECO:0000313" key="7">
    <source>
        <dbReference type="EMBL" id="KAG6535905.1"/>
    </source>
</evidence>
<dbReference type="SMART" id="SM00717">
    <property type="entry name" value="SANT"/>
    <property type="match status" value="2"/>
</dbReference>
<evidence type="ECO:0000256" key="2">
    <source>
        <dbReference type="ARBA" id="ARBA00023125"/>
    </source>
</evidence>
<dbReference type="Proteomes" id="UP000734854">
    <property type="component" value="Unassembled WGS sequence"/>
</dbReference>
<dbReference type="GO" id="GO:0000978">
    <property type="term" value="F:RNA polymerase II cis-regulatory region sequence-specific DNA binding"/>
    <property type="evidence" value="ECO:0007669"/>
    <property type="project" value="TreeGrafter"/>
</dbReference>
<name>A0A8J5M6Z4_ZINOF</name>
<organism evidence="7 8">
    <name type="scientific">Zingiber officinale</name>
    <name type="common">Ginger</name>
    <name type="synonym">Amomum zingiber</name>
    <dbReference type="NCBI Taxonomy" id="94328"/>
    <lineage>
        <taxon>Eukaryota</taxon>
        <taxon>Viridiplantae</taxon>
        <taxon>Streptophyta</taxon>
        <taxon>Embryophyta</taxon>
        <taxon>Tracheophyta</taxon>
        <taxon>Spermatophyta</taxon>
        <taxon>Magnoliopsida</taxon>
        <taxon>Liliopsida</taxon>
        <taxon>Zingiberales</taxon>
        <taxon>Zingiberaceae</taxon>
        <taxon>Zingiber</taxon>
    </lineage>
</organism>
<evidence type="ECO:0000259" key="5">
    <source>
        <dbReference type="PROSITE" id="PS51293"/>
    </source>
</evidence>
<dbReference type="PANTHER" id="PTHR45614:SF218">
    <property type="entry name" value="TRANSCRIPTION FACTOR MYB119-RELATED"/>
    <property type="match status" value="1"/>
</dbReference>
<gene>
    <name evidence="7" type="ORF">ZIOFF_000936</name>
</gene>
<dbReference type="GO" id="GO:0005634">
    <property type="term" value="C:nucleus"/>
    <property type="evidence" value="ECO:0007669"/>
    <property type="project" value="TreeGrafter"/>
</dbReference>
<dbReference type="InterPro" id="IPR017930">
    <property type="entry name" value="Myb_dom"/>
</dbReference>
<feature type="domain" description="Myb-like" evidence="4">
    <location>
        <begin position="98"/>
        <end position="144"/>
    </location>
</feature>
<keyword evidence="1" id="KW-0677">Repeat</keyword>
<feature type="region of interest" description="Disordered" evidence="3">
    <location>
        <begin position="183"/>
        <end position="231"/>
    </location>
</feature>
<evidence type="ECO:0000256" key="3">
    <source>
        <dbReference type="SAM" id="MobiDB-lite"/>
    </source>
</evidence>
<feature type="domain" description="HTH myb-type" evidence="6">
    <location>
        <begin position="93"/>
        <end position="148"/>
    </location>
</feature>
<dbReference type="PROSITE" id="PS51293">
    <property type="entry name" value="SANT"/>
    <property type="match status" value="1"/>
</dbReference>
<evidence type="ECO:0000256" key="1">
    <source>
        <dbReference type="ARBA" id="ARBA00022737"/>
    </source>
</evidence>
<sequence length="382" mass="42103">MEAGKSTVDLNLCYTLQQPPPFVIPNAAFFGAMGAGVVLPEGILLDDSRFFGDFVADTKVVVKSEDDGYCEKSKPARNNSSGSYNGTASAATANVIVKGQWTAEEDRMLVRLVKQHGVRKWSHIAKNLVGRIGKQCRERWHNHLRPDIKKDTWTEEEERQLVQAHMRYGNRWAEIAKHIPGRSENSIKNHWNATRRRLNARRRRKASSKSTVKDGTGAAAAGSSAAPPPSSVLQDYIRTKYSNHSQLLLHDSSTSIKDQEASVFPNVFQHDPLIFDDELIQCMLMPDLPASPGAAAAAAFYPIMEDTDLPLNGAAATDMNYIDMDGSKSRDLDLVEMLTLQFSSSQSSSSTALLSATNHNCFEGWCRGAGKNYKCGMHVVVS</sequence>
<dbReference type="PANTHER" id="PTHR45614">
    <property type="entry name" value="MYB PROTEIN-RELATED"/>
    <property type="match status" value="1"/>
</dbReference>
<dbReference type="Gene3D" id="1.10.10.60">
    <property type="entry name" value="Homeodomain-like"/>
    <property type="match status" value="2"/>
</dbReference>
<dbReference type="PROSITE" id="PS51294">
    <property type="entry name" value="HTH_MYB"/>
    <property type="match status" value="2"/>
</dbReference>
<feature type="domain" description="HTH myb-type" evidence="6">
    <location>
        <begin position="149"/>
        <end position="199"/>
    </location>
</feature>
<accession>A0A8J5M6Z4</accession>
<keyword evidence="2" id="KW-0238">DNA-binding</keyword>
<evidence type="ECO:0000313" key="8">
    <source>
        <dbReference type="Proteomes" id="UP000734854"/>
    </source>
</evidence>
<dbReference type="InterPro" id="IPR009057">
    <property type="entry name" value="Homeodomain-like_sf"/>
</dbReference>
<keyword evidence="8" id="KW-1185">Reference proteome</keyword>
<reference evidence="7 8" key="1">
    <citation type="submission" date="2020-08" db="EMBL/GenBank/DDBJ databases">
        <title>Plant Genome Project.</title>
        <authorList>
            <person name="Zhang R.-G."/>
        </authorList>
    </citation>
    <scope>NUCLEOTIDE SEQUENCE [LARGE SCALE GENOMIC DNA]</scope>
    <source>
        <tissue evidence="7">Rhizome</tissue>
    </source>
</reference>
<dbReference type="PROSITE" id="PS50090">
    <property type="entry name" value="MYB_LIKE"/>
    <property type="match status" value="2"/>
</dbReference>
<feature type="domain" description="Myb-like" evidence="4">
    <location>
        <begin position="145"/>
        <end position="195"/>
    </location>
</feature>
<comment type="caution">
    <text evidence="7">The sequence shown here is derived from an EMBL/GenBank/DDBJ whole genome shotgun (WGS) entry which is preliminary data.</text>
</comment>
<dbReference type="InterPro" id="IPR050560">
    <property type="entry name" value="MYB_TF"/>
</dbReference>
<evidence type="ECO:0000259" key="4">
    <source>
        <dbReference type="PROSITE" id="PS50090"/>
    </source>
</evidence>
<dbReference type="InterPro" id="IPR017884">
    <property type="entry name" value="SANT_dom"/>
</dbReference>